<dbReference type="Pfam" id="PF00535">
    <property type="entry name" value="Glycos_transf_2"/>
    <property type="match status" value="1"/>
</dbReference>
<evidence type="ECO:0000313" key="2">
    <source>
        <dbReference type="EMBL" id="QJA90363.1"/>
    </source>
</evidence>
<keyword evidence="2" id="KW-0808">Transferase</keyword>
<dbReference type="SUPFAM" id="SSF48452">
    <property type="entry name" value="TPR-like"/>
    <property type="match status" value="1"/>
</dbReference>
<feature type="domain" description="Glycosyltransferase 2-like" evidence="1">
    <location>
        <begin position="5"/>
        <end position="141"/>
    </location>
</feature>
<dbReference type="SUPFAM" id="SSF53448">
    <property type="entry name" value="Nucleotide-diphospho-sugar transferases"/>
    <property type="match status" value="1"/>
</dbReference>
<accession>A0A6M3L7K6</accession>
<dbReference type="Gene3D" id="3.90.550.10">
    <property type="entry name" value="Spore Coat Polysaccharide Biosynthesis Protein SpsA, Chain A"/>
    <property type="match status" value="1"/>
</dbReference>
<dbReference type="InterPro" id="IPR001173">
    <property type="entry name" value="Glyco_trans_2-like"/>
</dbReference>
<dbReference type="PANTHER" id="PTHR43630:SF2">
    <property type="entry name" value="GLYCOSYLTRANSFERASE"/>
    <property type="match status" value="1"/>
</dbReference>
<reference evidence="2" key="1">
    <citation type="submission" date="2020-03" db="EMBL/GenBank/DDBJ databases">
        <title>The deep terrestrial virosphere.</title>
        <authorList>
            <person name="Holmfeldt K."/>
            <person name="Nilsson E."/>
            <person name="Simone D."/>
            <person name="Lopez-Fernandez M."/>
            <person name="Wu X."/>
            <person name="de Brujin I."/>
            <person name="Lundin D."/>
            <person name="Andersson A."/>
            <person name="Bertilsson S."/>
            <person name="Dopson M."/>
        </authorList>
    </citation>
    <scope>NUCLEOTIDE SEQUENCE</scope>
    <source>
        <strain evidence="2">MM415B02388</strain>
    </source>
</reference>
<organism evidence="2">
    <name type="scientific">viral metagenome</name>
    <dbReference type="NCBI Taxonomy" id="1070528"/>
    <lineage>
        <taxon>unclassified sequences</taxon>
        <taxon>metagenomes</taxon>
        <taxon>organismal metagenomes</taxon>
    </lineage>
</organism>
<dbReference type="EMBL" id="MT142908">
    <property type="protein sequence ID" value="QJA90363.1"/>
    <property type="molecule type" value="Genomic_DNA"/>
</dbReference>
<evidence type="ECO:0000259" key="1">
    <source>
        <dbReference type="Pfam" id="PF00535"/>
    </source>
</evidence>
<dbReference type="AlphaFoldDB" id="A0A6M3L7K6"/>
<gene>
    <name evidence="2" type="ORF">MM415B02388_0004</name>
</gene>
<dbReference type="PANTHER" id="PTHR43630">
    <property type="entry name" value="POLY-BETA-1,6-N-ACETYL-D-GLUCOSAMINE SYNTHASE"/>
    <property type="match status" value="1"/>
</dbReference>
<dbReference type="InterPro" id="IPR029044">
    <property type="entry name" value="Nucleotide-diphossugar_trans"/>
</dbReference>
<protein>
    <submittedName>
        <fullName evidence="2">Putative glycosyltransferase</fullName>
    </submittedName>
</protein>
<proteinExistence type="predicted"/>
<dbReference type="CDD" id="cd02511">
    <property type="entry name" value="Beta4Glucosyltransferase"/>
    <property type="match status" value="1"/>
</dbReference>
<dbReference type="InterPro" id="IPR011990">
    <property type="entry name" value="TPR-like_helical_dom_sf"/>
</dbReference>
<sequence>MISAALIVKDEQDLLPGCLESIKAWVDEIVVVDTGSTDRTVELAESFGAKVFYHPWQNDFSLHRNQAIGYAAGPWILIIDADERLHPPEITPEEFRKRFRMALEEGAVSAFGVAVHEIHPWSNQRLSTWPSARFFRKDRNFYYRGSIHNEPRIDGAGAWSDIQILHHGYSIDEWTLKKKRTRTLNLLLDRLKKNPQDYTAAYYASMTYLAQGENLLGISFGTRCLEQLPVNIVDDFDFYGGLYYAISQAYVKLLDLEKAWSFAKKGLDFFPDDLDLNFAMAHIGFLAKDREEFWPGACGYVAAWYRHQEDFEGRGEFRYGRKMVMAERPRNIRRANRPSYDLVAGWMQTMSVEEMTKT</sequence>
<name>A0A6M3L7K6_9ZZZZ</name>
<dbReference type="Gene3D" id="1.25.40.10">
    <property type="entry name" value="Tetratricopeptide repeat domain"/>
    <property type="match status" value="1"/>
</dbReference>
<dbReference type="GO" id="GO:0016740">
    <property type="term" value="F:transferase activity"/>
    <property type="evidence" value="ECO:0007669"/>
    <property type="project" value="UniProtKB-KW"/>
</dbReference>